<accession>A0A1G5EFS4</accession>
<name>A0A1G5EFS4_9FIRM</name>
<evidence type="ECO:0000313" key="2">
    <source>
        <dbReference type="Proteomes" id="UP000198636"/>
    </source>
</evidence>
<organism evidence="1 2">
    <name type="scientific">Alkaliphilus peptidifermentans DSM 18978</name>
    <dbReference type="NCBI Taxonomy" id="1120976"/>
    <lineage>
        <taxon>Bacteria</taxon>
        <taxon>Bacillati</taxon>
        <taxon>Bacillota</taxon>
        <taxon>Clostridia</taxon>
        <taxon>Peptostreptococcales</taxon>
        <taxon>Natronincolaceae</taxon>
        <taxon>Alkaliphilus</taxon>
    </lineage>
</organism>
<gene>
    <name evidence="1" type="ORF">SAMN03080606_01133</name>
</gene>
<dbReference type="Proteomes" id="UP000198636">
    <property type="component" value="Unassembled WGS sequence"/>
</dbReference>
<keyword evidence="2" id="KW-1185">Reference proteome</keyword>
<dbReference type="Pfam" id="PF05521">
    <property type="entry name" value="Phage_HCP"/>
    <property type="match status" value="1"/>
</dbReference>
<dbReference type="OrthoDB" id="9808209at2"/>
<dbReference type="NCBIfam" id="TIGR01563">
    <property type="entry name" value="gp16_SPP1"/>
    <property type="match status" value="1"/>
</dbReference>
<reference evidence="1 2" key="1">
    <citation type="submission" date="2016-10" db="EMBL/GenBank/DDBJ databases">
        <authorList>
            <person name="de Groot N.N."/>
        </authorList>
    </citation>
    <scope>NUCLEOTIDE SEQUENCE [LARGE SCALE GENOMIC DNA]</scope>
    <source>
        <strain evidence="1 2">DSM 18978</strain>
    </source>
</reference>
<protein>
    <submittedName>
        <fullName evidence="1">Phage head-tail adaptor, putative, SPP1 family</fullName>
    </submittedName>
</protein>
<proteinExistence type="predicted"/>
<dbReference type="InterPro" id="IPR008767">
    <property type="entry name" value="Phage_SPP1_head-tail_adaptor"/>
</dbReference>
<sequence length="105" mass="12456">MKIGKLRHRITIQEYQATRDSFGAEVKEWVDIKTVWASIEPLSGREYFSAKQINAEVTTKIRTRYLKGIHPKMRVLFNDRIFEILSVINVEEKKRELELMCKEEV</sequence>
<dbReference type="InterPro" id="IPR038666">
    <property type="entry name" value="SSP1_head-tail_sf"/>
</dbReference>
<dbReference type="STRING" id="1120976.SAMN03080606_01133"/>
<evidence type="ECO:0000313" key="1">
    <source>
        <dbReference type="EMBL" id="SCY25308.1"/>
    </source>
</evidence>
<dbReference type="EMBL" id="FMUS01000005">
    <property type="protein sequence ID" value="SCY25308.1"/>
    <property type="molecule type" value="Genomic_DNA"/>
</dbReference>
<dbReference type="AlphaFoldDB" id="A0A1G5EFS4"/>
<dbReference type="RefSeq" id="WP_091540974.1">
    <property type="nucleotide sequence ID" value="NZ_FMUS01000005.1"/>
</dbReference>
<dbReference type="Gene3D" id="2.40.10.270">
    <property type="entry name" value="Bacteriophage SPP1 head-tail adaptor protein"/>
    <property type="match status" value="1"/>
</dbReference>